<dbReference type="AlphaFoldDB" id="A0A242N4C4"/>
<evidence type="ECO:0000313" key="2">
    <source>
        <dbReference type="Proteomes" id="UP000194546"/>
    </source>
</evidence>
<reference evidence="1 2" key="1">
    <citation type="submission" date="2017-03" db="EMBL/GenBank/DDBJ databases">
        <title>Genome analysis of strain PAMC 26510.</title>
        <authorList>
            <person name="Oh H.-M."/>
            <person name="Yang J.-A."/>
        </authorList>
    </citation>
    <scope>NUCLEOTIDE SEQUENCE [LARGE SCALE GENOMIC DNA]</scope>
    <source>
        <strain evidence="1 2">PAMC 26510</strain>
    </source>
</reference>
<organism evidence="1 2">
    <name type="scientific">Caballeronia sordidicola</name>
    <name type="common">Burkholderia sordidicola</name>
    <dbReference type="NCBI Taxonomy" id="196367"/>
    <lineage>
        <taxon>Bacteria</taxon>
        <taxon>Pseudomonadati</taxon>
        <taxon>Pseudomonadota</taxon>
        <taxon>Betaproteobacteria</taxon>
        <taxon>Burkholderiales</taxon>
        <taxon>Burkholderiaceae</taxon>
        <taxon>Caballeronia</taxon>
    </lineage>
</organism>
<sequence length="47" mass="5368">MNPSPELNTTLKQLRLSGVLDSLEQRNRQAIDGKLPYTEFLAMLLHD</sequence>
<protein>
    <submittedName>
        <fullName evidence="1">Mobile element protein</fullName>
    </submittedName>
</protein>
<gene>
    <name evidence="1" type="ORF">PAMC26510_07380</name>
</gene>
<proteinExistence type="predicted"/>
<evidence type="ECO:0000313" key="1">
    <source>
        <dbReference type="EMBL" id="OTP78518.1"/>
    </source>
</evidence>
<comment type="caution">
    <text evidence="1">The sequence shown here is derived from an EMBL/GenBank/DDBJ whole genome shotgun (WGS) entry which is preliminary data.</text>
</comment>
<dbReference type="EMBL" id="NBTY01000042">
    <property type="protein sequence ID" value="OTP78518.1"/>
    <property type="molecule type" value="Genomic_DNA"/>
</dbReference>
<accession>A0A242N4C4</accession>
<name>A0A242N4C4_CABSO</name>
<dbReference type="Proteomes" id="UP000194546">
    <property type="component" value="Unassembled WGS sequence"/>
</dbReference>